<organism evidence="1 2">
    <name type="scientific">Punica granatum</name>
    <name type="common">Pomegranate</name>
    <dbReference type="NCBI Taxonomy" id="22663"/>
    <lineage>
        <taxon>Eukaryota</taxon>
        <taxon>Viridiplantae</taxon>
        <taxon>Streptophyta</taxon>
        <taxon>Embryophyta</taxon>
        <taxon>Tracheophyta</taxon>
        <taxon>Spermatophyta</taxon>
        <taxon>Magnoliopsida</taxon>
        <taxon>eudicotyledons</taxon>
        <taxon>Gunneridae</taxon>
        <taxon>Pentapetalae</taxon>
        <taxon>rosids</taxon>
        <taxon>malvids</taxon>
        <taxon>Myrtales</taxon>
        <taxon>Lythraceae</taxon>
        <taxon>Punica</taxon>
    </lineage>
</organism>
<comment type="caution">
    <text evidence="1">The sequence shown here is derived from an EMBL/GenBank/DDBJ whole genome shotgun (WGS) entry which is preliminary data.</text>
</comment>
<keyword evidence="2" id="KW-1185">Reference proteome</keyword>
<name>A0A2I0ILU5_PUNGR</name>
<sequence length="108" mass="12249">MNGFPFFEGLDTRPPGLLLAMHGHIETFSMMPKRPYRLFDEPVGLEPFSTKCHRAAAFVTCMGDFCANLVRPQSSHFQSVMTRLPERNVWDFGTVVADCRVAVTRLEL</sequence>
<dbReference type="Proteomes" id="UP000233551">
    <property type="component" value="Unassembled WGS sequence"/>
</dbReference>
<protein>
    <submittedName>
        <fullName evidence="1">Uncharacterized protein</fullName>
    </submittedName>
</protein>
<gene>
    <name evidence="1" type="ORF">CRG98_034627</name>
</gene>
<accession>A0A2I0ILU5</accession>
<dbReference type="AlphaFoldDB" id="A0A2I0ILU5"/>
<evidence type="ECO:0000313" key="2">
    <source>
        <dbReference type="Proteomes" id="UP000233551"/>
    </source>
</evidence>
<evidence type="ECO:0000313" key="1">
    <source>
        <dbReference type="EMBL" id="PKI44988.1"/>
    </source>
</evidence>
<dbReference type="EMBL" id="PGOL01002813">
    <property type="protein sequence ID" value="PKI44988.1"/>
    <property type="molecule type" value="Genomic_DNA"/>
</dbReference>
<reference evidence="1 2" key="1">
    <citation type="submission" date="2017-11" db="EMBL/GenBank/DDBJ databases">
        <title>De-novo sequencing of pomegranate (Punica granatum L.) genome.</title>
        <authorList>
            <person name="Akparov Z."/>
            <person name="Amiraslanov A."/>
            <person name="Hajiyeva S."/>
            <person name="Abbasov M."/>
            <person name="Kaur K."/>
            <person name="Hamwieh A."/>
            <person name="Solovyev V."/>
            <person name="Salamov A."/>
            <person name="Braich B."/>
            <person name="Kosarev P."/>
            <person name="Mahmoud A."/>
            <person name="Hajiyev E."/>
            <person name="Babayeva S."/>
            <person name="Izzatullayeva V."/>
            <person name="Mammadov A."/>
            <person name="Mammadov A."/>
            <person name="Sharifova S."/>
            <person name="Ojaghi J."/>
            <person name="Eynullazada K."/>
            <person name="Bayramov B."/>
            <person name="Abdulazimova A."/>
            <person name="Shahmuradov I."/>
        </authorList>
    </citation>
    <scope>NUCLEOTIDE SEQUENCE [LARGE SCALE GENOMIC DNA]</scope>
    <source>
        <strain evidence="2">cv. AG2017</strain>
        <tissue evidence="1">Leaf</tissue>
    </source>
</reference>
<proteinExistence type="predicted"/>